<dbReference type="InterPro" id="IPR011992">
    <property type="entry name" value="EF-hand-dom_pair"/>
</dbReference>
<dbReference type="SUPFAM" id="SSF47473">
    <property type="entry name" value="EF-hand"/>
    <property type="match status" value="1"/>
</dbReference>
<dbReference type="InterPro" id="IPR000433">
    <property type="entry name" value="Znf_ZZ"/>
</dbReference>
<dbReference type="SMART" id="SM00054">
    <property type="entry name" value="EFh"/>
    <property type="match status" value="2"/>
</dbReference>
<dbReference type="Gene3D" id="3.30.60.90">
    <property type="match status" value="1"/>
</dbReference>
<dbReference type="EMBL" id="CVQH01009446">
    <property type="protein sequence ID" value="CRK18275.1"/>
    <property type="molecule type" value="Genomic_DNA"/>
</dbReference>
<feature type="domain" description="EF-hand" evidence="8">
    <location>
        <begin position="303"/>
        <end position="338"/>
    </location>
</feature>
<sequence length="911" mass="102203">MWHFAPSSDSLTRPRIAVAVVSAIAAASVGYYAWQSQGDYDNALIGQGLHRSNAVRRSRRSRRASASSNASHTDENNALESAQAANDGETLVEEWWNDPLVMQPPARAGHNIVSLLFRVSEDNARRNACVHRGCACNSCGMVPIRGVRYRCANCADFDLCETCESQGVHIRTHIFYKIRIPAPPFGPRQMQPVWYAGDPDTCIKNLPRGLINKLSKETGFERPEIEAFWEQFTFMANTEWREDPDGLQLAMDKKTFERCLVPSGGSRHATPNLIHDRMFSFYDTNNDDLIGFAEFLQGLAYRKRRDKLRRIFQGYDIDGDGFVNRHDFLRMFRAYYVLYKQMHRDILDGLDDQLMGSQEAQQLVTSRQPLSSLFGREARVPRDNRDLTGEGKVFHPNGDVELEEGESKVINADRGDTSAREDVLTRLFATTGNMNVGHTSWPTQMGSPDSQPYWDALLDPPRTLDELPALLIGSRRHEDEEDLDDAELTSPEEESAPANRLDEETRAQAGDGLRVVNGDDSSPSRVDSSQYTSTMPTESQLRARFMSERRRLGSGDRNRRAETRKLLHERWKRRNFYLDEEEGGAAPEGWNEDEDLLANLNGVPGSSKAAQSSGAAPRSRSSSKVRFADDGAEHETQSHWSQSAHSFGIPDEERDAGKEILYQVTQQAFNELLDAIFKKKEELAFEAAETRASRNKYRSLFEDIDVEDLDDAEELDDTSAEGSPVIQKRQPEGRSLDELLHVSGYTVDTDLVPETTPNTASAADPEARPEPVSEEPAAGSVDEAKDAEDEPVEGPREPHQDPTMPQFRPNSDVKPHDDKAQTDVATAASTPGKEVESTLKTVKGSSEEADEEVSHAKLINYKRLDMAEKEAEERGGWGKLSFEEFEDIYKTHEIAGNRLDYLGSWVDFCIP</sequence>
<keyword evidence="3" id="KW-0862">Zinc</keyword>
<feature type="region of interest" description="Disordered" evidence="6">
    <location>
        <begin position="709"/>
        <end position="851"/>
    </location>
</feature>
<feature type="region of interest" description="Disordered" evidence="6">
    <location>
        <begin position="472"/>
        <end position="539"/>
    </location>
</feature>
<dbReference type="Pfam" id="PF13405">
    <property type="entry name" value="EF-hand_6"/>
    <property type="match status" value="1"/>
</dbReference>
<evidence type="ECO:0000256" key="1">
    <source>
        <dbReference type="ARBA" id="ARBA00022723"/>
    </source>
</evidence>
<dbReference type="CDD" id="cd00051">
    <property type="entry name" value="EFh"/>
    <property type="match status" value="1"/>
</dbReference>
<reference evidence="9 10" key="1">
    <citation type="submission" date="2015-05" db="EMBL/GenBank/DDBJ databases">
        <authorList>
            <person name="Wang D.B."/>
            <person name="Wang M."/>
        </authorList>
    </citation>
    <scope>NUCLEOTIDE SEQUENCE [LARGE SCALE GENOMIC DNA]</scope>
    <source>
        <strain evidence="9">VL1</strain>
    </source>
</reference>
<feature type="region of interest" description="Disordered" evidence="6">
    <location>
        <begin position="596"/>
        <end position="650"/>
    </location>
</feature>
<accession>A0A0G4L9B9</accession>
<dbReference type="PROSITE" id="PS00018">
    <property type="entry name" value="EF_HAND_1"/>
    <property type="match status" value="1"/>
</dbReference>
<name>A0A0G4L9B9_VERLO</name>
<dbReference type="STRING" id="100787.A0A0G4L9B9"/>
<dbReference type="Proteomes" id="UP000044602">
    <property type="component" value="Unassembled WGS sequence"/>
</dbReference>
<evidence type="ECO:0000256" key="3">
    <source>
        <dbReference type="ARBA" id="ARBA00022833"/>
    </source>
</evidence>
<evidence type="ECO:0000259" key="8">
    <source>
        <dbReference type="PROSITE" id="PS50222"/>
    </source>
</evidence>
<evidence type="ECO:0000313" key="10">
    <source>
        <dbReference type="Proteomes" id="UP000044602"/>
    </source>
</evidence>
<feature type="domain" description="ZZ-type" evidence="7">
    <location>
        <begin position="131"/>
        <end position="183"/>
    </location>
</feature>
<feature type="compositionally biased region" description="Acidic residues" evidence="6">
    <location>
        <begin position="709"/>
        <end position="719"/>
    </location>
</feature>
<dbReference type="InterPro" id="IPR052260">
    <property type="entry name" value="Autophagy_Rcpt_SigReg"/>
</dbReference>
<dbReference type="SUPFAM" id="SSF57850">
    <property type="entry name" value="RING/U-box"/>
    <property type="match status" value="1"/>
</dbReference>
<dbReference type="Pfam" id="PF00569">
    <property type="entry name" value="ZZ"/>
    <property type="match status" value="1"/>
</dbReference>
<dbReference type="PROSITE" id="PS50222">
    <property type="entry name" value="EF_HAND_2"/>
    <property type="match status" value="1"/>
</dbReference>
<feature type="compositionally biased region" description="Polar residues" evidence="6">
    <location>
        <begin position="519"/>
        <end position="539"/>
    </location>
</feature>
<evidence type="ECO:0000256" key="5">
    <source>
        <dbReference type="PROSITE-ProRule" id="PRU00228"/>
    </source>
</evidence>
<keyword evidence="2 5" id="KW-0863">Zinc-finger</keyword>
<evidence type="ECO:0000256" key="6">
    <source>
        <dbReference type="SAM" id="MobiDB-lite"/>
    </source>
</evidence>
<evidence type="ECO:0000256" key="2">
    <source>
        <dbReference type="ARBA" id="ARBA00022771"/>
    </source>
</evidence>
<evidence type="ECO:0000259" key="7">
    <source>
        <dbReference type="PROSITE" id="PS50135"/>
    </source>
</evidence>
<dbReference type="SMART" id="SM00291">
    <property type="entry name" value="ZnF_ZZ"/>
    <property type="match status" value="1"/>
</dbReference>
<dbReference type="PROSITE" id="PS50135">
    <property type="entry name" value="ZF_ZZ_2"/>
    <property type="match status" value="1"/>
</dbReference>
<dbReference type="PROSITE" id="PS01357">
    <property type="entry name" value="ZF_ZZ_1"/>
    <property type="match status" value="1"/>
</dbReference>
<dbReference type="InterPro" id="IPR018247">
    <property type="entry name" value="EF_Hand_1_Ca_BS"/>
</dbReference>
<evidence type="ECO:0000313" key="9">
    <source>
        <dbReference type="EMBL" id="CRK18275.1"/>
    </source>
</evidence>
<feature type="compositionally biased region" description="Low complexity" evidence="6">
    <location>
        <begin position="605"/>
        <end position="622"/>
    </location>
</feature>
<dbReference type="InterPro" id="IPR043145">
    <property type="entry name" value="Znf_ZZ_sf"/>
</dbReference>
<dbReference type="GO" id="GO:0008270">
    <property type="term" value="F:zinc ion binding"/>
    <property type="evidence" value="ECO:0007669"/>
    <property type="project" value="UniProtKB-KW"/>
</dbReference>
<keyword evidence="1" id="KW-0479">Metal-binding</keyword>
<keyword evidence="10" id="KW-1185">Reference proteome</keyword>
<feature type="compositionally biased region" description="Acidic residues" evidence="6">
    <location>
        <begin position="479"/>
        <end position="495"/>
    </location>
</feature>
<feature type="compositionally biased region" description="Basic and acidic residues" evidence="6">
    <location>
        <begin position="729"/>
        <end position="740"/>
    </location>
</feature>
<dbReference type="CDD" id="cd02340">
    <property type="entry name" value="ZZ_NBR1_like"/>
    <property type="match status" value="1"/>
</dbReference>
<dbReference type="PANTHER" id="PTHR15090">
    <property type="entry name" value="SEQUESTOSOME 1-RELATED"/>
    <property type="match status" value="1"/>
</dbReference>
<dbReference type="GO" id="GO:0005509">
    <property type="term" value="F:calcium ion binding"/>
    <property type="evidence" value="ECO:0007669"/>
    <property type="project" value="InterPro"/>
</dbReference>
<protein>
    <recommendedName>
        <fullName evidence="11">ZZ-type domain-containing protein</fullName>
    </recommendedName>
</protein>
<dbReference type="Gene3D" id="1.10.238.10">
    <property type="entry name" value="EF-hand"/>
    <property type="match status" value="1"/>
</dbReference>
<feature type="compositionally biased region" description="Basic and acidic residues" evidence="6">
    <location>
        <begin position="626"/>
        <end position="637"/>
    </location>
</feature>
<dbReference type="InterPro" id="IPR002048">
    <property type="entry name" value="EF_hand_dom"/>
</dbReference>
<feature type="region of interest" description="Disordered" evidence="6">
    <location>
        <begin position="55"/>
        <end position="82"/>
    </location>
</feature>
<dbReference type="AlphaFoldDB" id="A0A0G4L9B9"/>
<evidence type="ECO:0008006" key="11">
    <source>
        <dbReference type="Google" id="ProtNLM"/>
    </source>
</evidence>
<gene>
    <name evidence="9" type="ORF">BN1708_012311</name>
</gene>
<evidence type="ECO:0000256" key="4">
    <source>
        <dbReference type="ARBA" id="ARBA00022837"/>
    </source>
</evidence>
<feature type="compositionally biased region" description="Basic and acidic residues" evidence="6">
    <location>
        <begin position="811"/>
        <end position="821"/>
    </location>
</feature>
<proteinExistence type="predicted"/>
<organism evidence="9 10">
    <name type="scientific">Verticillium longisporum</name>
    <name type="common">Verticillium dahliae var. longisporum</name>
    <dbReference type="NCBI Taxonomy" id="100787"/>
    <lineage>
        <taxon>Eukaryota</taxon>
        <taxon>Fungi</taxon>
        <taxon>Dikarya</taxon>
        <taxon>Ascomycota</taxon>
        <taxon>Pezizomycotina</taxon>
        <taxon>Sordariomycetes</taxon>
        <taxon>Hypocreomycetidae</taxon>
        <taxon>Glomerellales</taxon>
        <taxon>Plectosphaerellaceae</taxon>
        <taxon>Verticillium</taxon>
    </lineage>
</organism>
<keyword evidence="4" id="KW-0106">Calcium</keyword>